<protein>
    <submittedName>
        <fullName evidence="1">Uncharacterized protein</fullName>
    </submittedName>
</protein>
<name>A0ABT8APQ1_9HYPH</name>
<evidence type="ECO:0000313" key="2">
    <source>
        <dbReference type="Proteomes" id="UP001244297"/>
    </source>
</evidence>
<evidence type="ECO:0000313" key="1">
    <source>
        <dbReference type="EMBL" id="MDN3571585.1"/>
    </source>
</evidence>
<keyword evidence="2" id="KW-1185">Reference proteome</keyword>
<dbReference type="EMBL" id="JAUFPT010000040">
    <property type="protein sequence ID" value="MDN3571585.1"/>
    <property type="molecule type" value="Genomic_DNA"/>
</dbReference>
<accession>A0ABT8APQ1</accession>
<dbReference type="Proteomes" id="UP001244297">
    <property type="component" value="Unassembled WGS sequence"/>
</dbReference>
<sequence>MLLRIAQSGSIAAGSSMEMRTIAALRRKDLLRPGHPRQQSGTVRGRWYLTAKARRLVAAQLSPDIVQNHGRQMAKAE</sequence>
<organism evidence="1 2">
    <name type="scientific">Methylobacterium longum</name>
    <dbReference type="NCBI Taxonomy" id="767694"/>
    <lineage>
        <taxon>Bacteria</taxon>
        <taxon>Pseudomonadati</taxon>
        <taxon>Pseudomonadota</taxon>
        <taxon>Alphaproteobacteria</taxon>
        <taxon>Hyphomicrobiales</taxon>
        <taxon>Methylobacteriaceae</taxon>
        <taxon>Methylobacterium</taxon>
    </lineage>
</organism>
<gene>
    <name evidence="1" type="ORF">QWZ18_13245</name>
</gene>
<comment type="caution">
    <text evidence="1">The sequence shown here is derived from an EMBL/GenBank/DDBJ whole genome shotgun (WGS) entry which is preliminary data.</text>
</comment>
<reference evidence="2" key="1">
    <citation type="journal article" date="2019" name="Int. J. Syst. Evol. Microbiol.">
        <title>The Global Catalogue of Microorganisms (GCM) 10K type strain sequencing project: providing services to taxonomists for standard genome sequencing and annotation.</title>
        <authorList>
            <consortium name="The Broad Institute Genomics Platform"/>
            <consortium name="The Broad Institute Genome Sequencing Center for Infectious Disease"/>
            <person name="Wu L."/>
            <person name="Ma J."/>
        </authorList>
    </citation>
    <scope>NUCLEOTIDE SEQUENCE [LARGE SCALE GENOMIC DNA]</scope>
    <source>
        <strain evidence="2">CECT 7806</strain>
    </source>
</reference>
<proteinExistence type="predicted"/>